<reference evidence="7" key="1">
    <citation type="submission" date="2016-12" db="EMBL/GenBank/DDBJ databases">
        <title>Whole genome sequencing of Sphingomonas koreensis.</title>
        <authorList>
            <person name="Conlan S."/>
            <person name="Thomas P.J."/>
            <person name="Mullikin J."/>
            <person name="Palmore T.N."/>
            <person name="Frank K.M."/>
            <person name="Segre J.A."/>
        </authorList>
    </citation>
    <scope>NUCLEOTIDE SEQUENCE</scope>
    <source>
        <strain evidence="7">ABOJV</strain>
    </source>
</reference>
<dbReference type="STRING" id="93064.BRX40_15340"/>
<proteinExistence type="predicted"/>
<dbReference type="AlphaFoldDB" id="A0A1L6JCD3"/>
<reference evidence="8 10" key="3">
    <citation type="submission" date="2018-07" db="EMBL/GenBank/DDBJ databases">
        <title>Genomic and Epidemiologic Investigation of an Indolent Hospital Outbreak.</title>
        <authorList>
            <person name="Johnson R.C."/>
            <person name="Deming C."/>
            <person name="Conlan S."/>
            <person name="Zellmer C.J."/>
            <person name="Michelin A.V."/>
            <person name="Lee-Lin S."/>
            <person name="Thomas P.J."/>
            <person name="Park M."/>
            <person name="Weingarten R.A."/>
            <person name="Less J."/>
            <person name="Dekker J.P."/>
            <person name="Frank K.M."/>
            <person name="Musser K.A."/>
            <person name="Mcquiston J.R."/>
            <person name="Henderson D.K."/>
            <person name="Lau A.F."/>
            <person name="Palmore T.N."/>
            <person name="Segre J.A."/>
        </authorList>
    </citation>
    <scope>NUCLEOTIDE SEQUENCE [LARGE SCALE GENOMIC DNA]</scope>
    <source>
        <strain evidence="8 10">SK-NIH.Env10_0317</strain>
    </source>
</reference>
<feature type="transmembrane region" description="Helical" evidence="5">
    <location>
        <begin position="104"/>
        <end position="126"/>
    </location>
</feature>
<dbReference type="RefSeq" id="WP_075152190.1">
    <property type="nucleotide sequence ID" value="NZ_CP018820.1"/>
</dbReference>
<feature type="transmembrane region" description="Helical" evidence="5">
    <location>
        <begin position="79"/>
        <end position="98"/>
    </location>
</feature>
<dbReference type="KEGG" id="skr:BRX40_15340"/>
<evidence type="ECO:0000256" key="2">
    <source>
        <dbReference type="ARBA" id="ARBA00022989"/>
    </source>
</evidence>
<feature type="transmembrane region" description="Helical" evidence="5">
    <location>
        <begin position="367"/>
        <end position="385"/>
    </location>
</feature>
<keyword evidence="2 5" id="KW-1133">Transmembrane helix</keyword>
<protein>
    <submittedName>
        <fullName evidence="7">ABC transporter permease</fullName>
    </submittedName>
    <submittedName>
        <fullName evidence="8">MFS transporter</fullName>
    </submittedName>
</protein>
<keyword evidence="9" id="KW-1185">Reference proteome</keyword>
<keyword evidence="1 5" id="KW-0812">Transmembrane</keyword>
<evidence type="ECO:0000256" key="3">
    <source>
        <dbReference type="ARBA" id="ARBA00023136"/>
    </source>
</evidence>
<reference evidence="9" key="2">
    <citation type="submission" date="2016-12" db="EMBL/GenBank/DDBJ databases">
        <title>Whole genome sequencing of Sphingomonas sp. ABOJV.</title>
        <authorList>
            <person name="Conlan S."/>
            <person name="Thomas P.J."/>
            <person name="Mullikin J."/>
            <person name="Palmore T.N."/>
            <person name="Frank K.M."/>
            <person name="Segre J.A."/>
        </authorList>
    </citation>
    <scope>NUCLEOTIDE SEQUENCE [LARGE SCALE GENOMIC DNA]</scope>
    <source>
        <strain evidence="9">ABOJV</strain>
    </source>
</reference>
<feature type="domain" description="Major facilitator superfamily (MFS) profile" evidence="6">
    <location>
        <begin position="213"/>
        <end position="410"/>
    </location>
</feature>
<feature type="transmembrane region" description="Helical" evidence="5">
    <location>
        <begin position="209"/>
        <end position="230"/>
    </location>
</feature>
<dbReference type="SUPFAM" id="SSF103473">
    <property type="entry name" value="MFS general substrate transporter"/>
    <property type="match status" value="1"/>
</dbReference>
<dbReference type="Gene3D" id="1.20.1250.20">
    <property type="entry name" value="MFS general substrate transporter like domains"/>
    <property type="match status" value="2"/>
</dbReference>
<dbReference type="GeneID" id="44133939"/>
<evidence type="ECO:0000313" key="8">
    <source>
        <dbReference type="EMBL" id="RSV00538.1"/>
    </source>
</evidence>
<accession>A0A1L6JCD3</accession>
<evidence type="ECO:0000259" key="6">
    <source>
        <dbReference type="PROSITE" id="PS50850"/>
    </source>
</evidence>
<keyword evidence="3 5" id="KW-0472">Membrane</keyword>
<feature type="transmembrane region" description="Helical" evidence="5">
    <location>
        <begin position="302"/>
        <end position="324"/>
    </location>
</feature>
<dbReference type="InterPro" id="IPR020846">
    <property type="entry name" value="MFS_dom"/>
</dbReference>
<feature type="transmembrane region" description="Helical" evidence="5">
    <location>
        <begin position="250"/>
        <end position="271"/>
    </location>
</feature>
<sequence>MFSAYRDIFRAPGTKGFAAAGFVARLPIAMAPIGIVTMMAQSGTGYWLAGAVAATFTLTNAFMAPQISRLVDRYGQSRLLIPATAIAVAAFAFLMLAVRFDWPVWTLFASALAAAAMPSMPAMVRARWTEIFRDKPELNTAFAFESVADELVYIAGASLSVGLSVALFPEAGVLVSTLLLSAGMTAFVLQRATEPKVRVGENSTHRSAIFLRPVQFVTLALIFVGSIFATAEVTTVALTRDFGEPGAASLVIGVYALGSFAVGLILGALNLRFPLHRQLLVVLGVLLLTTPPLLLVGSVTALAIAIFLSGVAVSPTFITAFGLVERRVPPEVLTEGVTWVMTGIGIGMALGAFVAGWVVDTFGAQNGFWVSVAAAVLALLVTAIGQRALGGTRDSGTTTEDAALVSGQRA</sequence>
<dbReference type="PANTHER" id="PTHR23542:SF1">
    <property type="entry name" value="MAJOR FACILITATOR SUPERFAMILY (MFS) PROFILE DOMAIN-CONTAINING PROTEIN"/>
    <property type="match status" value="1"/>
</dbReference>
<dbReference type="OrthoDB" id="9180256at2"/>
<name>A0A1L6JCD3_9SPHN</name>
<evidence type="ECO:0000313" key="9">
    <source>
        <dbReference type="Proteomes" id="UP000185161"/>
    </source>
</evidence>
<dbReference type="InterPro" id="IPR036259">
    <property type="entry name" value="MFS_trans_sf"/>
</dbReference>
<evidence type="ECO:0000256" key="5">
    <source>
        <dbReference type="SAM" id="Phobius"/>
    </source>
</evidence>
<dbReference type="Proteomes" id="UP000286681">
    <property type="component" value="Unassembled WGS sequence"/>
</dbReference>
<dbReference type="InterPro" id="IPR011701">
    <property type="entry name" value="MFS"/>
</dbReference>
<dbReference type="EMBL" id="CP018820">
    <property type="protein sequence ID" value="APR53611.1"/>
    <property type="molecule type" value="Genomic_DNA"/>
</dbReference>
<evidence type="ECO:0000313" key="10">
    <source>
        <dbReference type="Proteomes" id="UP000286681"/>
    </source>
</evidence>
<evidence type="ECO:0000256" key="1">
    <source>
        <dbReference type="ARBA" id="ARBA00022692"/>
    </source>
</evidence>
<evidence type="ECO:0000256" key="4">
    <source>
        <dbReference type="SAM" id="MobiDB-lite"/>
    </source>
</evidence>
<dbReference type="GO" id="GO:0022857">
    <property type="term" value="F:transmembrane transporter activity"/>
    <property type="evidence" value="ECO:0007669"/>
    <property type="project" value="InterPro"/>
</dbReference>
<dbReference type="Pfam" id="PF07690">
    <property type="entry name" value="MFS_1"/>
    <property type="match status" value="1"/>
</dbReference>
<feature type="transmembrane region" description="Helical" evidence="5">
    <location>
        <begin position="336"/>
        <end position="355"/>
    </location>
</feature>
<dbReference type="Proteomes" id="UP000185161">
    <property type="component" value="Chromosome"/>
</dbReference>
<feature type="region of interest" description="Disordered" evidence="4">
    <location>
        <begin position="391"/>
        <end position="410"/>
    </location>
</feature>
<dbReference type="PROSITE" id="PS50850">
    <property type="entry name" value="MFS"/>
    <property type="match status" value="1"/>
</dbReference>
<organism evidence="7 9">
    <name type="scientific">Sphingomonas koreensis</name>
    <dbReference type="NCBI Taxonomy" id="93064"/>
    <lineage>
        <taxon>Bacteria</taxon>
        <taxon>Pseudomonadati</taxon>
        <taxon>Pseudomonadota</taxon>
        <taxon>Alphaproteobacteria</taxon>
        <taxon>Sphingomonadales</taxon>
        <taxon>Sphingomonadaceae</taxon>
        <taxon>Sphingomonas</taxon>
    </lineage>
</organism>
<feature type="transmembrane region" description="Helical" evidence="5">
    <location>
        <begin position="171"/>
        <end position="189"/>
    </location>
</feature>
<evidence type="ECO:0000313" key="7">
    <source>
        <dbReference type="EMBL" id="APR53611.1"/>
    </source>
</evidence>
<dbReference type="EMBL" id="QQWO01000016">
    <property type="protein sequence ID" value="RSV00538.1"/>
    <property type="molecule type" value="Genomic_DNA"/>
</dbReference>
<dbReference type="PANTHER" id="PTHR23542">
    <property type="match status" value="1"/>
</dbReference>
<feature type="transmembrane region" description="Helical" evidence="5">
    <location>
        <begin position="278"/>
        <end position="296"/>
    </location>
</feature>
<feature type="transmembrane region" description="Helical" evidence="5">
    <location>
        <begin position="147"/>
        <end position="165"/>
    </location>
</feature>
<feature type="transmembrane region" description="Helical" evidence="5">
    <location>
        <begin position="16"/>
        <end position="40"/>
    </location>
</feature>
<feature type="transmembrane region" description="Helical" evidence="5">
    <location>
        <begin position="46"/>
        <end position="67"/>
    </location>
</feature>
<gene>
    <name evidence="7" type="ORF">BRX40_15340</name>
    <name evidence="8" type="ORF">CA257_17185</name>
</gene>